<comment type="caution">
    <text evidence="2">The sequence shown here is derived from an EMBL/GenBank/DDBJ whole genome shotgun (WGS) entry which is preliminary data.</text>
</comment>
<reference evidence="2" key="1">
    <citation type="journal article" name="BMC Genomics">
        <title>Long-read sequencing and de novo genome assembly of marine medaka (Oryzias melastigma).</title>
        <authorList>
            <person name="Liang P."/>
            <person name="Saqib H.S.A."/>
            <person name="Ni X."/>
            <person name="Shen Y."/>
        </authorList>
    </citation>
    <scope>NUCLEOTIDE SEQUENCE</scope>
    <source>
        <strain evidence="2">Bigg-433</strain>
    </source>
</reference>
<organism evidence="2 3">
    <name type="scientific">Oryzias melastigma</name>
    <name type="common">Marine medaka</name>
    <dbReference type="NCBI Taxonomy" id="30732"/>
    <lineage>
        <taxon>Eukaryota</taxon>
        <taxon>Metazoa</taxon>
        <taxon>Chordata</taxon>
        <taxon>Craniata</taxon>
        <taxon>Vertebrata</taxon>
        <taxon>Euteleostomi</taxon>
        <taxon>Actinopterygii</taxon>
        <taxon>Neopterygii</taxon>
        <taxon>Teleostei</taxon>
        <taxon>Neoteleostei</taxon>
        <taxon>Acanthomorphata</taxon>
        <taxon>Ovalentaria</taxon>
        <taxon>Atherinomorphae</taxon>
        <taxon>Beloniformes</taxon>
        <taxon>Adrianichthyidae</taxon>
        <taxon>Oryziinae</taxon>
        <taxon>Oryzias</taxon>
    </lineage>
</organism>
<gene>
    <name evidence="2" type="ORF">FQA47_007321</name>
</gene>
<evidence type="ECO:0000313" key="3">
    <source>
        <dbReference type="Proteomes" id="UP000646548"/>
    </source>
</evidence>
<protein>
    <submittedName>
        <fullName evidence="2">Uncharacterized protein</fullName>
    </submittedName>
</protein>
<feature type="region of interest" description="Disordered" evidence="1">
    <location>
        <begin position="13"/>
        <end position="32"/>
    </location>
</feature>
<dbReference type="Proteomes" id="UP000646548">
    <property type="component" value="Unassembled WGS sequence"/>
</dbReference>
<sequence length="113" mass="12722">MSSFAELAASSWALGCPHPHPSHPASRRSERRCGITGVSLRTARRRSPLLTGERASRRNIVSFTVSLWCQCHICYQAANSNDAAAHRLKETQLDPVQCGECFKDWFSQGYKWE</sequence>
<evidence type="ECO:0000313" key="2">
    <source>
        <dbReference type="EMBL" id="KAF6715990.1"/>
    </source>
</evidence>
<dbReference type="AlphaFoldDB" id="A0A834BRD1"/>
<proteinExistence type="predicted"/>
<evidence type="ECO:0000256" key="1">
    <source>
        <dbReference type="SAM" id="MobiDB-lite"/>
    </source>
</evidence>
<name>A0A834BRD1_ORYME</name>
<dbReference type="EMBL" id="WKFB01001016">
    <property type="protein sequence ID" value="KAF6715990.1"/>
    <property type="molecule type" value="Genomic_DNA"/>
</dbReference>
<accession>A0A834BRD1</accession>